<protein>
    <recommendedName>
        <fullName evidence="6">Actin-related protein 8</fullName>
    </recommendedName>
</protein>
<evidence type="ECO:0000256" key="2">
    <source>
        <dbReference type="RuleBase" id="RU000487"/>
    </source>
</evidence>
<dbReference type="CDD" id="cd10206">
    <property type="entry name" value="ASKHA_NBD_Arp8-like"/>
    <property type="match status" value="1"/>
</dbReference>
<dbReference type="AlphaFoldDB" id="A0AAU9IVS5"/>
<evidence type="ECO:0000256" key="1">
    <source>
        <dbReference type="ARBA" id="ARBA00049360"/>
    </source>
</evidence>
<comment type="catalytic activity">
    <reaction evidence="1">
        <text>ATP + H2O = ADP + phosphate + H(+)</text>
        <dbReference type="Rhea" id="RHEA:13065"/>
        <dbReference type="ChEBI" id="CHEBI:15377"/>
        <dbReference type="ChEBI" id="CHEBI:15378"/>
        <dbReference type="ChEBI" id="CHEBI:30616"/>
        <dbReference type="ChEBI" id="CHEBI:43474"/>
        <dbReference type="ChEBI" id="CHEBI:456216"/>
    </reaction>
</comment>
<dbReference type="PANTHER" id="PTHR11937">
    <property type="entry name" value="ACTIN"/>
    <property type="match status" value="1"/>
</dbReference>
<dbReference type="InterPro" id="IPR043129">
    <property type="entry name" value="ATPase_NBD"/>
</dbReference>
<accession>A0AAU9IVS5</accession>
<comment type="similarity">
    <text evidence="2">Belongs to the actin family.</text>
</comment>
<reference evidence="4" key="1">
    <citation type="submission" date="2021-09" db="EMBL/GenBank/DDBJ databases">
        <authorList>
            <consortium name="AG Swart"/>
            <person name="Singh M."/>
            <person name="Singh A."/>
            <person name="Seah K."/>
            <person name="Emmerich C."/>
        </authorList>
    </citation>
    <scope>NUCLEOTIDE SEQUENCE</scope>
    <source>
        <strain evidence="4">ATCC30299</strain>
    </source>
</reference>
<proteinExistence type="inferred from homology"/>
<feature type="compositionally biased region" description="Acidic residues" evidence="3">
    <location>
        <begin position="97"/>
        <end position="108"/>
    </location>
</feature>
<evidence type="ECO:0000313" key="5">
    <source>
        <dbReference type="Proteomes" id="UP001162131"/>
    </source>
</evidence>
<evidence type="ECO:0008006" key="6">
    <source>
        <dbReference type="Google" id="ProtNLM"/>
    </source>
</evidence>
<dbReference type="SUPFAM" id="SSF53067">
    <property type="entry name" value="Actin-like ATPase domain"/>
    <property type="match status" value="2"/>
</dbReference>
<dbReference type="Gene3D" id="3.30.420.40">
    <property type="match status" value="2"/>
</dbReference>
<keyword evidence="5" id="KW-1185">Reference proteome</keyword>
<evidence type="ECO:0000256" key="3">
    <source>
        <dbReference type="SAM" id="MobiDB-lite"/>
    </source>
</evidence>
<dbReference type="SMART" id="SM00268">
    <property type="entry name" value="ACTIN"/>
    <property type="match status" value="1"/>
</dbReference>
<sequence>MDIKPTETIVVHLGSLYLRVGFANQMQPYTIPNVIAYRQPGTQLQSALPPCDAETLFKAYSMVQNYLQSTGFLKDHIPKIVLPKKKSKSKRNASDMQIEEENEGESETALEPLPRRTEASHNPPYLVGDEAYNLGPGEPYIKHWPILRGHFNISQSQSLRTVISDLERILEYTVVRILRIPREMFHQFSVVLIIPDAFYKEQVKALVDILLRTLGFRSIFLHQESVSAIFGAGVPSACVVDIGASHINVICIDEGVINPKTHVRQFYAGRDIDILLMRVLIRPDADGLDQLRIVETLKKEACRFFQQENSITYACSSESGLLRVNSNNPALIVGAHSLFHTSLLEISSGPPKIPLVLHPAFSYDTDDYLDDLVETKLESPTHPVVDKVLSLDQMIIRSISAYDQADARKKMANCILLTGGGGMFPDIVDILEDRLINRFPEDAGVDRVEVKASVTHSDSDGNKEHIKPDHLMWVGGTVIPNLDSAKELWITKSRWIGEWQPTEAKEELMANFVSFENPHQLTEMCRKWRRDRPLEGGVRHIKEKCNFFW</sequence>
<feature type="region of interest" description="Disordered" evidence="3">
    <location>
        <begin position="84"/>
        <end position="122"/>
    </location>
</feature>
<dbReference type="Proteomes" id="UP001162131">
    <property type="component" value="Unassembled WGS sequence"/>
</dbReference>
<comment type="caution">
    <text evidence="4">The sequence shown here is derived from an EMBL/GenBank/DDBJ whole genome shotgun (WGS) entry which is preliminary data.</text>
</comment>
<dbReference type="EMBL" id="CAJZBQ010000018">
    <property type="protein sequence ID" value="CAG9317748.1"/>
    <property type="molecule type" value="Genomic_DNA"/>
</dbReference>
<name>A0AAU9IVS5_9CILI</name>
<organism evidence="4 5">
    <name type="scientific">Blepharisma stoltei</name>
    <dbReference type="NCBI Taxonomy" id="1481888"/>
    <lineage>
        <taxon>Eukaryota</taxon>
        <taxon>Sar</taxon>
        <taxon>Alveolata</taxon>
        <taxon>Ciliophora</taxon>
        <taxon>Postciliodesmatophora</taxon>
        <taxon>Heterotrichea</taxon>
        <taxon>Heterotrichida</taxon>
        <taxon>Blepharismidae</taxon>
        <taxon>Blepharisma</taxon>
    </lineage>
</organism>
<dbReference type="Pfam" id="PF00022">
    <property type="entry name" value="Actin"/>
    <property type="match status" value="2"/>
</dbReference>
<evidence type="ECO:0000313" key="4">
    <source>
        <dbReference type="EMBL" id="CAG9317748.1"/>
    </source>
</evidence>
<dbReference type="InterPro" id="IPR004000">
    <property type="entry name" value="Actin"/>
</dbReference>
<gene>
    <name evidence="4" type="ORF">BSTOLATCC_MIC18990</name>
</gene>